<evidence type="ECO:0000256" key="1">
    <source>
        <dbReference type="SAM" id="Phobius"/>
    </source>
</evidence>
<gene>
    <name evidence="2" type="ORF">BT62DRAFT_734307</name>
</gene>
<sequence>MFNESILAVPLFQSFITPNSTPPPFPVLSLYTSFIVNNSCANASRVRRSASDFSYYYQHASQFGPLDVRVPSVSYLRPVFRRKSTASAISSVFVATFAMVSAAWSLFHFIAGSFCGRQSDESGGCPHCSHCRGPSGDPESVLLVSGCDNRHEEIAMGEMDHHK</sequence>
<name>A0A9P7W021_9AGAR</name>
<organism evidence="2 3">
    <name type="scientific">Guyanagaster necrorhizus</name>
    <dbReference type="NCBI Taxonomy" id="856835"/>
    <lineage>
        <taxon>Eukaryota</taxon>
        <taxon>Fungi</taxon>
        <taxon>Dikarya</taxon>
        <taxon>Basidiomycota</taxon>
        <taxon>Agaricomycotina</taxon>
        <taxon>Agaricomycetes</taxon>
        <taxon>Agaricomycetidae</taxon>
        <taxon>Agaricales</taxon>
        <taxon>Marasmiineae</taxon>
        <taxon>Physalacriaceae</taxon>
        <taxon>Guyanagaster</taxon>
    </lineage>
</organism>
<keyword evidence="3" id="KW-1185">Reference proteome</keyword>
<dbReference type="AlphaFoldDB" id="A0A9P7W021"/>
<keyword evidence="1" id="KW-0812">Transmembrane</keyword>
<protein>
    <recommendedName>
        <fullName evidence="4">Transmembrane protein</fullName>
    </recommendedName>
</protein>
<dbReference type="Proteomes" id="UP000812287">
    <property type="component" value="Unassembled WGS sequence"/>
</dbReference>
<comment type="caution">
    <text evidence="2">The sequence shown here is derived from an EMBL/GenBank/DDBJ whole genome shotgun (WGS) entry which is preliminary data.</text>
</comment>
<dbReference type="RefSeq" id="XP_043042416.1">
    <property type="nucleotide sequence ID" value="XM_043182070.1"/>
</dbReference>
<dbReference type="OrthoDB" id="3059212at2759"/>
<feature type="transmembrane region" description="Helical" evidence="1">
    <location>
        <begin position="86"/>
        <end position="107"/>
    </location>
</feature>
<evidence type="ECO:0000313" key="3">
    <source>
        <dbReference type="Proteomes" id="UP000812287"/>
    </source>
</evidence>
<evidence type="ECO:0008006" key="4">
    <source>
        <dbReference type="Google" id="ProtNLM"/>
    </source>
</evidence>
<evidence type="ECO:0000313" key="2">
    <source>
        <dbReference type="EMBL" id="KAG7448916.1"/>
    </source>
</evidence>
<keyword evidence="1" id="KW-0472">Membrane</keyword>
<dbReference type="EMBL" id="MU250529">
    <property type="protein sequence ID" value="KAG7448916.1"/>
    <property type="molecule type" value="Genomic_DNA"/>
</dbReference>
<reference evidence="2" key="1">
    <citation type="submission" date="2020-11" db="EMBL/GenBank/DDBJ databases">
        <title>Adaptations for nitrogen fixation in a non-lichenized fungal sporocarp promotes dispersal by wood-feeding termites.</title>
        <authorList>
            <consortium name="DOE Joint Genome Institute"/>
            <person name="Koch R.A."/>
            <person name="Yoon G."/>
            <person name="Arayal U."/>
            <person name="Lail K."/>
            <person name="Amirebrahimi M."/>
            <person name="Labutti K."/>
            <person name="Lipzen A."/>
            <person name="Riley R."/>
            <person name="Barry K."/>
            <person name="Henrissat B."/>
            <person name="Grigoriev I.V."/>
            <person name="Herr J.R."/>
            <person name="Aime M.C."/>
        </authorList>
    </citation>
    <scope>NUCLEOTIDE SEQUENCE</scope>
    <source>
        <strain evidence="2">MCA 3950</strain>
    </source>
</reference>
<dbReference type="GeneID" id="66104366"/>
<keyword evidence="1" id="KW-1133">Transmembrane helix</keyword>
<proteinExistence type="predicted"/>
<accession>A0A9P7W021</accession>